<dbReference type="PANTHER" id="PTHR31500">
    <property type="entry name" value="AT-HOOK MOTIF NUCLEAR-LOCALIZED PROTEIN 9"/>
    <property type="match status" value="1"/>
</dbReference>
<comment type="domain">
    <text evidence="5">The PPC domain mediates interactions between AHL proteins.</text>
</comment>
<keyword evidence="3 5" id="KW-0804">Transcription</keyword>
<organism evidence="8 9">
    <name type="scientific">Xanthoceras sorbifolium</name>
    <dbReference type="NCBI Taxonomy" id="99658"/>
    <lineage>
        <taxon>Eukaryota</taxon>
        <taxon>Viridiplantae</taxon>
        <taxon>Streptophyta</taxon>
        <taxon>Embryophyta</taxon>
        <taxon>Tracheophyta</taxon>
        <taxon>Spermatophyta</taxon>
        <taxon>Magnoliopsida</taxon>
        <taxon>eudicotyledons</taxon>
        <taxon>Gunneridae</taxon>
        <taxon>Pentapetalae</taxon>
        <taxon>rosids</taxon>
        <taxon>malvids</taxon>
        <taxon>Sapindales</taxon>
        <taxon>Sapindaceae</taxon>
        <taxon>Xanthoceroideae</taxon>
        <taxon>Xanthoceras</taxon>
    </lineage>
</organism>
<protein>
    <recommendedName>
        <fullName evidence="5">AT-hook motif nuclear-localized protein</fullName>
    </recommendedName>
</protein>
<evidence type="ECO:0000256" key="5">
    <source>
        <dbReference type="RuleBase" id="RU367031"/>
    </source>
</evidence>
<dbReference type="EMBL" id="JAFEMO010000010">
    <property type="protein sequence ID" value="KAH7561171.1"/>
    <property type="molecule type" value="Genomic_DNA"/>
</dbReference>
<comment type="caution">
    <text evidence="8">The sequence shown here is derived from an EMBL/GenBank/DDBJ whole genome shotgun (WGS) entry which is preliminary data.</text>
</comment>
<comment type="function">
    <text evidence="5">Transcription factor that specifically binds AT-rich DNA sequences related to the nuclear matrix attachment regions (MARs).</text>
</comment>
<dbReference type="PANTHER" id="PTHR31500:SF45">
    <property type="entry name" value="AT-HOOK MOTIF NUCLEAR-LOCALIZED PROTEIN"/>
    <property type="match status" value="1"/>
</dbReference>
<dbReference type="Gene3D" id="3.30.1330.80">
    <property type="entry name" value="Hypothetical protein, similar to alpha- acetolactate decarboxylase, domain 2"/>
    <property type="match status" value="1"/>
</dbReference>
<feature type="compositionally biased region" description="Polar residues" evidence="6">
    <location>
        <begin position="240"/>
        <end position="259"/>
    </location>
</feature>
<dbReference type="InterPro" id="IPR005175">
    <property type="entry name" value="PPC_dom"/>
</dbReference>
<dbReference type="SUPFAM" id="SSF117856">
    <property type="entry name" value="AF0104/ALDC/Ptd012-like"/>
    <property type="match status" value="1"/>
</dbReference>
<dbReference type="Proteomes" id="UP000827721">
    <property type="component" value="Unassembled WGS sequence"/>
</dbReference>
<feature type="region of interest" description="Disordered" evidence="6">
    <location>
        <begin position="77"/>
        <end position="96"/>
    </location>
</feature>
<feature type="region of interest" description="Disordered" evidence="6">
    <location>
        <begin position="236"/>
        <end position="259"/>
    </location>
</feature>
<evidence type="ECO:0000313" key="8">
    <source>
        <dbReference type="EMBL" id="KAH7561171.1"/>
    </source>
</evidence>
<keyword evidence="1 5" id="KW-0805">Transcription regulation</keyword>
<dbReference type="Pfam" id="PF03479">
    <property type="entry name" value="PCC"/>
    <property type="match status" value="1"/>
</dbReference>
<evidence type="ECO:0000256" key="2">
    <source>
        <dbReference type="ARBA" id="ARBA00023125"/>
    </source>
</evidence>
<comment type="subcellular location">
    <subcellularLocation>
        <location evidence="5">Nucleus</location>
    </subcellularLocation>
</comment>
<dbReference type="CDD" id="cd11378">
    <property type="entry name" value="DUF296"/>
    <property type="match status" value="1"/>
</dbReference>
<accession>A0ABQ8HJB9</accession>
<dbReference type="PROSITE" id="PS51742">
    <property type="entry name" value="PPC"/>
    <property type="match status" value="1"/>
</dbReference>
<evidence type="ECO:0000313" key="9">
    <source>
        <dbReference type="Proteomes" id="UP000827721"/>
    </source>
</evidence>
<evidence type="ECO:0000256" key="1">
    <source>
        <dbReference type="ARBA" id="ARBA00023015"/>
    </source>
</evidence>
<proteinExistence type="predicted"/>
<sequence length="259" mass="27539">MTNKKSLASHKSLGRREVDVQVNVEKKVKTRGFEGEPTAIDVESTVLKRGRGDIPRKVNNDHDADMESSPTINIARVSSENSSTKRCRRQPKGSGKLQNMASLGGYFAETASGNLNPHLVTVPIGEDLAGKILSFSRNSSKALCVLSATGTVSSVVLCQSGCVANGLKFVGQFEILHLSGSFTHTEVGGKNRRIGKLSISLSKPDGQVFGGVVVGPLIAATPIQLVVATFEQNDKENERSSLASDQKTSPDISGSSKYP</sequence>
<evidence type="ECO:0000259" key="7">
    <source>
        <dbReference type="PROSITE" id="PS51742"/>
    </source>
</evidence>
<dbReference type="InterPro" id="IPR039605">
    <property type="entry name" value="AHL"/>
</dbReference>
<feature type="domain" description="PPC" evidence="7">
    <location>
        <begin position="112"/>
        <end position="253"/>
    </location>
</feature>
<gene>
    <name evidence="8" type="ORF">JRO89_XS10G0184400</name>
</gene>
<keyword evidence="2 5" id="KW-0238">DNA-binding</keyword>
<keyword evidence="4 5" id="KW-0539">Nucleus</keyword>
<name>A0ABQ8HJB9_9ROSI</name>
<evidence type="ECO:0000256" key="3">
    <source>
        <dbReference type="ARBA" id="ARBA00023163"/>
    </source>
</evidence>
<reference evidence="8 9" key="1">
    <citation type="submission" date="2021-02" db="EMBL/GenBank/DDBJ databases">
        <title>Plant Genome Project.</title>
        <authorList>
            <person name="Zhang R.-G."/>
        </authorList>
    </citation>
    <scope>NUCLEOTIDE SEQUENCE [LARGE SCALE GENOMIC DNA]</scope>
    <source>
        <tissue evidence="8">Leaves</tissue>
    </source>
</reference>
<evidence type="ECO:0000256" key="6">
    <source>
        <dbReference type="SAM" id="MobiDB-lite"/>
    </source>
</evidence>
<keyword evidence="9" id="KW-1185">Reference proteome</keyword>
<evidence type="ECO:0000256" key="4">
    <source>
        <dbReference type="ARBA" id="ARBA00023242"/>
    </source>
</evidence>